<feature type="domain" description="Solute-binding protein family 3/N-terminal" evidence="2">
    <location>
        <begin position="38"/>
        <end position="275"/>
    </location>
</feature>
<evidence type="ECO:0000313" key="3">
    <source>
        <dbReference type="EMBL" id="KRK47281.1"/>
    </source>
</evidence>
<gene>
    <name evidence="3" type="ORF">FC96_GL000551</name>
</gene>
<dbReference type="SUPFAM" id="SSF53850">
    <property type="entry name" value="Periplasmic binding protein-like II"/>
    <property type="match status" value="1"/>
</dbReference>
<name>A0A0R1HUY3_9LACO</name>
<dbReference type="STRING" id="1302272.FC96_GL000551"/>
<dbReference type="InterPro" id="IPR001638">
    <property type="entry name" value="Solute-binding_3/MltF_N"/>
</dbReference>
<keyword evidence="4" id="KW-1185">Reference proteome</keyword>
<dbReference type="PATRIC" id="fig|1302272.5.peg.549"/>
<sequence length="282" mass="31129">MKIRQRLTVLAAAALIILGGLGLSGCSKSTKADNKTQTITVGTSGAPKPFTYVNSHQKLVGYDIDTVRAIAKEIPGLKVNFQKTEIPSILAGLDSGRFQVGANNFASNPQRREKYYYSKPTFKDQYVIVVKKNNHTIKSFDDIAGKTTISAPGVNFTTAVETFNKKAKVKSKITYSNEDPAKTLQDVQDGKYDYVLIDKPLYQNYQKTYHLSGIKAVNLTQLDSKQISASTPYSYLLVEKTPEGKKLLKKINAAITKIQANGTAKKISETYFYGDYTPKEGD</sequence>
<dbReference type="SMART" id="SM00062">
    <property type="entry name" value="PBPb"/>
    <property type="match status" value="1"/>
</dbReference>
<dbReference type="OrthoDB" id="8613538at2"/>
<dbReference type="Proteomes" id="UP000050911">
    <property type="component" value="Unassembled WGS sequence"/>
</dbReference>
<organism evidence="3 4">
    <name type="scientific">Secundilactobacillus kimchicus JCM 15530</name>
    <dbReference type="NCBI Taxonomy" id="1302272"/>
    <lineage>
        <taxon>Bacteria</taxon>
        <taxon>Bacillati</taxon>
        <taxon>Bacillota</taxon>
        <taxon>Bacilli</taxon>
        <taxon>Lactobacillales</taxon>
        <taxon>Lactobacillaceae</taxon>
        <taxon>Secundilactobacillus</taxon>
    </lineage>
</organism>
<evidence type="ECO:0000313" key="4">
    <source>
        <dbReference type="Proteomes" id="UP000050911"/>
    </source>
</evidence>
<dbReference type="RefSeq" id="WP_056942963.1">
    <property type="nucleotide sequence ID" value="NZ_AZCX01000010.1"/>
</dbReference>
<comment type="caution">
    <text evidence="3">The sequence shown here is derived from an EMBL/GenBank/DDBJ whole genome shotgun (WGS) entry which is preliminary data.</text>
</comment>
<reference evidence="3 4" key="1">
    <citation type="journal article" date="2015" name="Genome Announc.">
        <title>Expanding the biotechnology potential of lactobacilli through comparative genomics of 213 strains and associated genera.</title>
        <authorList>
            <person name="Sun Z."/>
            <person name="Harris H.M."/>
            <person name="McCann A."/>
            <person name="Guo C."/>
            <person name="Argimon S."/>
            <person name="Zhang W."/>
            <person name="Yang X."/>
            <person name="Jeffery I.B."/>
            <person name="Cooney J.C."/>
            <person name="Kagawa T.F."/>
            <person name="Liu W."/>
            <person name="Song Y."/>
            <person name="Salvetti E."/>
            <person name="Wrobel A."/>
            <person name="Rasinkangas P."/>
            <person name="Parkhill J."/>
            <person name="Rea M.C."/>
            <person name="O'Sullivan O."/>
            <person name="Ritari J."/>
            <person name="Douillard F.P."/>
            <person name="Paul Ross R."/>
            <person name="Yang R."/>
            <person name="Briner A.E."/>
            <person name="Felis G.E."/>
            <person name="de Vos W.M."/>
            <person name="Barrangou R."/>
            <person name="Klaenhammer T.R."/>
            <person name="Caufield P.W."/>
            <person name="Cui Y."/>
            <person name="Zhang H."/>
            <person name="O'Toole P.W."/>
        </authorList>
    </citation>
    <scope>NUCLEOTIDE SEQUENCE [LARGE SCALE GENOMIC DNA]</scope>
    <source>
        <strain evidence="3 4">JCM 15530</strain>
    </source>
</reference>
<accession>A0A0R1HUY3</accession>
<evidence type="ECO:0000256" key="1">
    <source>
        <dbReference type="ARBA" id="ARBA00022729"/>
    </source>
</evidence>
<evidence type="ECO:0000259" key="2">
    <source>
        <dbReference type="SMART" id="SM00062"/>
    </source>
</evidence>
<dbReference type="PANTHER" id="PTHR35936">
    <property type="entry name" value="MEMBRANE-BOUND LYTIC MUREIN TRANSGLYCOSYLASE F"/>
    <property type="match status" value="1"/>
</dbReference>
<proteinExistence type="predicted"/>
<dbReference type="EMBL" id="AZCX01000010">
    <property type="protein sequence ID" value="KRK47281.1"/>
    <property type="molecule type" value="Genomic_DNA"/>
</dbReference>
<keyword evidence="1" id="KW-0732">Signal</keyword>
<dbReference type="PROSITE" id="PS51257">
    <property type="entry name" value="PROKAR_LIPOPROTEIN"/>
    <property type="match status" value="1"/>
</dbReference>
<dbReference type="Gene3D" id="3.40.190.10">
    <property type="entry name" value="Periplasmic binding protein-like II"/>
    <property type="match status" value="2"/>
</dbReference>
<dbReference type="AlphaFoldDB" id="A0A0R1HUY3"/>
<dbReference type="Pfam" id="PF00497">
    <property type="entry name" value="SBP_bac_3"/>
    <property type="match status" value="1"/>
</dbReference>
<protein>
    <submittedName>
        <fullName evidence="3">Amino acid ABC transporter substrate-binding protein</fullName>
    </submittedName>
</protein>
<dbReference type="PANTHER" id="PTHR35936:SF19">
    <property type="entry name" value="AMINO-ACID-BINDING PROTEIN YXEM-RELATED"/>
    <property type="match status" value="1"/>
</dbReference>